<evidence type="ECO:0000256" key="13">
    <source>
        <dbReference type="ARBA" id="ARBA00044502"/>
    </source>
</evidence>
<dbReference type="Proteomes" id="UP000193144">
    <property type="component" value="Unassembled WGS sequence"/>
</dbReference>
<dbReference type="GO" id="GO:0005576">
    <property type="term" value="C:extracellular region"/>
    <property type="evidence" value="ECO:0007669"/>
    <property type="project" value="UniProtKB-SubCell"/>
</dbReference>
<evidence type="ECO:0000256" key="11">
    <source>
        <dbReference type="ARBA" id="ARBA00023277"/>
    </source>
</evidence>
<evidence type="ECO:0000313" key="19">
    <source>
        <dbReference type="Proteomes" id="UP000193144"/>
    </source>
</evidence>
<evidence type="ECO:0000256" key="4">
    <source>
        <dbReference type="ARBA" id="ARBA00022723"/>
    </source>
</evidence>
<comment type="similarity">
    <text evidence="13">Belongs to the polysaccharide monooxygenase AA9 family.</text>
</comment>
<dbReference type="InterPro" id="IPR049892">
    <property type="entry name" value="AA9"/>
</dbReference>
<proteinExistence type="inferred from homology"/>
<evidence type="ECO:0000256" key="7">
    <source>
        <dbReference type="ARBA" id="ARBA00023002"/>
    </source>
</evidence>
<keyword evidence="4" id="KW-0479">Metal-binding</keyword>
<keyword evidence="7" id="KW-0560">Oxidoreductase</keyword>
<evidence type="ECO:0000256" key="3">
    <source>
        <dbReference type="ARBA" id="ARBA00022525"/>
    </source>
</evidence>
<dbReference type="AlphaFoldDB" id="A0A1Y2A646"/>
<keyword evidence="5" id="KW-0732">Signal</keyword>
<dbReference type="EMBL" id="MCFA01000012">
    <property type="protein sequence ID" value="ORY17515.1"/>
    <property type="molecule type" value="Genomic_DNA"/>
</dbReference>
<evidence type="ECO:0000256" key="8">
    <source>
        <dbReference type="ARBA" id="ARBA00023008"/>
    </source>
</evidence>
<evidence type="ECO:0000256" key="2">
    <source>
        <dbReference type="ARBA" id="ARBA00004613"/>
    </source>
</evidence>
<evidence type="ECO:0000256" key="16">
    <source>
        <dbReference type="SAM" id="MobiDB-lite"/>
    </source>
</evidence>
<keyword evidence="12" id="KW-0624">Polysaccharide degradation</keyword>
<evidence type="ECO:0000256" key="15">
    <source>
        <dbReference type="ARBA" id="ARBA00047174"/>
    </source>
</evidence>
<evidence type="ECO:0000259" key="17">
    <source>
        <dbReference type="Pfam" id="PF03443"/>
    </source>
</evidence>
<sequence>MSSPSSPTTGAPSAIIGNTSGSPSHPPSPFQRQSTPLTQQPTRNVTTVIDDTGTYEIAETTQVQAQYDVYSENIRCGRGATVSGPGVQTLPVEAGDEVAFYASGSIHIVNLDGTSQSLDDTVIYHHGPAQAYLSPAGSNIEAYTGDGDWFKITHIGAQNDTRWVIDQAPSINVTIPKTTPPGKYLLRVEHMYLSNARFNSTQFFVNCAQIDVKGTGRGKPGPMVKFPGAYDLFEPAVWGSWNTYYSKNLTQYVGAGPPVWSG</sequence>
<comment type="caution">
    <text evidence="18">The sequence shown here is derived from an EMBL/GenBank/DDBJ whole genome shotgun (WGS) entry which is preliminary data.</text>
</comment>
<keyword evidence="19" id="KW-1185">Reference proteome</keyword>
<evidence type="ECO:0000256" key="10">
    <source>
        <dbReference type="ARBA" id="ARBA00023157"/>
    </source>
</evidence>
<dbReference type="GO" id="GO:0030245">
    <property type="term" value="P:cellulose catabolic process"/>
    <property type="evidence" value="ECO:0007669"/>
    <property type="project" value="UniProtKB-KW"/>
</dbReference>
<feature type="region of interest" description="Disordered" evidence="16">
    <location>
        <begin position="1"/>
        <end position="42"/>
    </location>
</feature>
<dbReference type="GO" id="GO:0016787">
    <property type="term" value="F:hydrolase activity"/>
    <property type="evidence" value="ECO:0007669"/>
    <property type="project" value="UniProtKB-KW"/>
</dbReference>
<keyword evidence="3" id="KW-0964">Secreted</keyword>
<dbReference type="OrthoDB" id="6038816at2759"/>
<comment type="cofactor">
    <cofactor evidence="1">
        <name>Cu(2+)</name>
        <dbReference type="ChEBI" id="CHEBI:29036"/>
    </cofactor>
</comment>
<evidence type="ECO:0000256" key="1">
    <source>
        <dbReference type="ARBA" id="ARBA00001973"/>
    </source>
</evidence>
<comment type="subcellular location">
    <subcellularLocation>
        <location evidence="2">Secreted</location>
    </subcellularLocation>
</comment>
<evidence type="ECO:0000256" key="14">
    <source>
        <dbReference type="ARBA" id="ARBA00045077"/>
    </source>
</evidence>
<evidence type="ECO:0000256" key="6">
    <source>
        <dbReference type="ARBA" id="ARBA00023001"/>
    </source>
</evidence>
<evidence type="ECO:0000256" key="5">
    <source>
        <dbReference type="ARBA" id="ARBA00022729"/>
    </source>
</evidence>
<keyword evidence="6" id="KW-0136">Cellulose degradation</keyword>
<dbReference type="GO" id="GO:0004497">
    <property type="term" value="F:monooxygenase activity"/>
    <property type="evidence" value="ECO:0007669"/>
    <property type="project" value="UniProtKB-KW"/>
</dbReference>
<dbReference type="PANTHER" id="PTHR33353:SF10">
    <property type="entry name" value="ENDO-BETA-1,4-GLUCANASE D"/>
    <property type="match status" value="1"/>
</dbReference>
<evidence type="ECO:0000313" key="18">
    <source>
        <dbReference type="EMBL" id="ORY17515.1"/>
    </source>
</evidence>
<evidence type="ECO:0000256" key="12">
    <source>
        <dbReference type="ARBA" id="ARBA00023326"/>
    </source>
</evidence>
<feature type="domain" description="Auxiliary Activity family 9 catalytic" evidence="17">
    <location>
        <begin position="59"/>
        <end position="252"/>
    </location>
</feature>
<protein>
    <recommendedName>
        <fullName evidence="15">lytic cellulose monooxygenase (C4-dehydrogenating)</fullName>
        <ecNumber evidence="15">1.14.99.56</ecNumber>
    </recommendedName>
</protein>
<feature type="compositionally biased region" description="Polar residues" evidence="16">
    <location>
        <begin position="30"/>
        <end position="42"/>
    </location>
</feature>
<dbReference type="InterPro" id="IPR005103">
    <property type="entry name" value="AA9_LPMO"/>
</dbReference>
<comment type="catalytic activity">
    <reaction evidence="14">
        <text>[(1-&gt;4)-beta-D-glucosyl]n+m + reduced acceptor + O2 = 4-dehydro-beta-D-glucosyl-[(1-&gt;4)-beta-D-glucosyl]n-1 + [(1-&gt;4)-beta-D-glucosyl]m + acceptor + H2O.</text>
        <dbReference type="EC" id="1.14.99.56"/>
    </reaction>
</comment>
<accession>A0A1Y2A646</accession>
<feature type="compositionally biased region" description="Low complexity" evidence="16">
    <location>
        <begin position="1"/>
        <end position="14"/>
    </location>
</feature>
<keyword evidence="18" id="KW-0378">Hydrolase</keyword>
<name>A0A1Y2A646_9PLEO</name>
<evidence type="ECO:0000256" key="9">
    <source>
        <dbReference type="ARBA" id="ARBA00023033"/>
    </source>
</evidence>
<keyword evidence="9" id="KW-0503">Monooxygenase</keyword>
<gene>
    <name evidence="18" type="ORF">BCR34DRAFT_596984</name>
</gene>
<dbReference type="EC" id="1.14.99.56" evidence="15"/>
<keyword evidence="10" id="KW-1015">Disulfide bond</keyword>
<dbReference type="PANTHER" id="PTHR33353">
    <property type="entry name" value="PUTATIVE (AFU_ORTHOLOGUE AFUA_1G12560)-RELATED"/>
    <property type="match status" value="1"/>
</dbReference>
<keyword evidence="8" id="KW-0186">Copper</keyword>
<dbReference type="Pfam" id="PF03443">
    <property type="entry name" value="AA9"/>
    <property type="match status" value="1"/>
</dbReference>
<organism evidence="18 19">
    <name type="scientific">Clohesyomyces aquaticus</name>
    <dbReference type="NCBI Taxonomy" id="1231657"/>
    <lineage>
        <taxon>Eukaryota</taxon>
        <taxon>Fungi</taxon>
        <taxon>Dikarya</taxon>
        <taxon>Ascomycota</taxon>
        <taxon>Pezizomycotina</taxon>
        <taxon>Dothideomycetes</taxon>
        <taxon>Pleosporomycetidae</taxon>
        <taxon>Pleosporales</taxon>
        <taxon>Lindgomycetaceae</taxon>
        <taxon>Clohesyomyces</taxon>
    </lineage>
</organism>
<dbReference type="Gene3D" id="2.70.50.70">
    <property type="match status" value="1"/>
</dbReference>
<dbReference type="GO" id="GO:0046872">
    <property type="term" value="F:metal ion binding"/>
    <property type="evidence" value="ECO:0007669"/>
    <property type="project" value="UniProtKB-KW"/>
</dbReference>
<reference evidence="18 19" key="1">
    <citation type="submission" date="2016-07" db="EMBL/GenBank/DDBJ databases">
        <title>Pervasive Adenine N6-methylation of Active Genes in Fungi.</title>
        <authorList>
            <consortium name="DOE Joint Genome Institute"/>
            <person name="Mondo S.J."/>
            <person name="Dannebaum R.O."/>
            <person name="Kuo R.C."/>
            <person name="Labutti K."/>
            <person name="Haridas S."/>
            <person name="Kuo A."/>
            <person name="Salamov A."/>
            <person name="Ahrendt S.R."/>
            <person name="Lipzen A."/>
            <person name="Sullivan W."/>
            <person name="Andreopoulos W.B."/>
            <person name="Clum A."/>
            <person name="Lindquist E."/>
            <person name="Daum C."/>
            <person name="Ramamoorthy G.K."/>
            <person name="Gryganskyi A."/>
            <person name="Culley D."/>
            <person name="Magnuson J.K."/>
            <person name="James T.Y."/>
            <person name="O'Malley M.A."/>
            <person name="Stajich J.E."/>
            <person name="Spatafora J.W."/>
            <person name="Visel A."/>
            <person name="Grigoriev I.V."/>
        </authorList>
    </citation>
    <scope>NUCLEOTIDE SEQUENCE [LARGE SCALE GENOMIC DNA]</scope>
    <source>
        <strain evidence="18 19">CBS 115471</strain>
    </source>
</reference>
<keyword evidence="11" id="KW-0119">Carbohydrate metabolism</keyword>